<proteinExistence type="predicted"/>
<dbReference type="EMBL" id="JABBWD010000036">
    <property type="protein sequence ID" value="KAG1775056.1"/>
    <property type="molecule type" value="Genomic_DNA"/>
</dbReference>
<protein>
    <submittedName>
        <fullName evidence="1">Uncharacterized protein</fullName>
    </submittedName>
</protein>
<accession>A0A9P6ZRC6</accession>
<organism evidence="1 2">
    <name type="scientific">Suillus placidus</name>
    <dbReference type="NCBI Taxonomy" id="48579"/>
    <lineage>
        <taxon>Eukaryota</taxon>
        <taxon>Fungi</taxon>
        <taxon>Dikarya</taxon>
        <taxon>Basidiomycota</taxon>
        <taxon>Agaricomycotina</taxon>
        <taxon>Agaricomycetes</taxon>
        <taxon>Agaricomycetidae</taxon>
        <taxon>Boletales</taxon>
        <taxon>Suillineae</taxon>
        <taxon>Suillaceae</taxon>
        <taxon>Suillus</taxon>
    </lineage>
</organism>
<evidence type="ECO:0000313" key="2">
    <source>
        <dbReference type="Proteomes" id="UP000714275"/>
    </source>
</evidence>
<keyword evidence="2" id="KW-1185">Reference proteome</keyword>
<name>A0A9P6ZRC6_9AGAM</name>
<reference evidence="1" key="1">
    <citation type="journal article" date="2020" name="New Phytol.">
        <title>Comparative genomics reveals dynamic genome evolution in host specialist ectomycorrhizal fungi.</title>
        <authorList>
            <person name="Lofgren L.A."/>
            <person name="Nguyen N.H."/>
            <person name="Vilgalys R."/>
            <person name="Ruytinx J."/>
            <person name="Liao H.L."/>
            <person name="Branco S."/>
            <person name="Kuo A."/>
            <person name="LaButti K."/>
            <person name="Lipzen A."/>
            <person name="Andreopoulos W."/>
            <person name="Pangilinan J."/>
            <person name="Riley R."/>
            <person name="Hundley H."/>
            <person name="Na H."/>
            <person name="Barry K."/>
            <person name="Grigoriev I.V."/>
            <person name="Stajich J.E."/>
            <person name="Kennedy P.G."/>
        </authorList>
    </citation>
    <scope>NUCLEOTIDE SEQUENCE</scope>
    <source>
        <strain evidence="1">DOB743</strain>
    </source>
</reference>
<comment type="caution">
    <text evidence="1">The sequence shown here is derived from an EMBL/GenBank/DDBJ whole genome shotgun (WGS) entry which is preliminary data.</text>
</comment>
<gene>
    <name evidence="1" type="ORF">EV702DRAFT_1199653</name>
</gene>
<dbReference type="OrthoDB" id="2680741at2759"/>
<evidence type="ECO:0000313" key="1">
    <source>
        <dbReference type="EMBL" id="KAG1775056.1"/>
    </source>
</evidence>
<dbReference type="Proteomes" id="UP000714275">
    <property type="component" value="Unassembled WGS sequence"/>
</dbReference>
<sequence>MLWKVKEALPKLSGHKAALDDLKEGLKVEYAEALSRWKEQVEAWEHDPSQPNPYKQSTEKITLASVRLELAKEDMSELELGGFHKLHEDCSPSVLISSSLELEEQHGVVIAPKSFELLLPSQVGRTDPCDLKFQKIEWKVRYAQAHDTLHSNLRVQTAILKYKDWNLHGQGSNTQARNMLKGIDTRIEVASTQYQDARRALVILAPFVKETGWQSSLCLLNRQDIQGMSDLLWGETEGRQSFCGYGICMVLMETSWTMMDLWKCKARAHTMQWKEELELLQEEMQRILQFFDWQAMSWDEHTDQNWSGSPAEREGQGCICSMSSCLASGTVGHMSFQLGRYLCVCGRVPWES</sequence>
<dbReference type="AlphaFoldDB" id="A0A9P6ZRC6"/>